<accession>A0A8T1VA78</accession>
<dbReference type="FunFam" id="3.30.160.60:FF:001932">
    <property type="entry name" value="Zinc finger protein 76"/>
    <property type="match status" value="1"/>
</dbReference>
<dbReference type="GO" id="GO:0008270">
    <property type="term" value="F:zinc ion binding"/>
    <property type="evidence" value="ECO:0007669"/>
    <property type="project" value="UniProtKB-KW"/>
</dbReference>
<dbReference type="GO" id="GO:0006357">
    <property type="term" value="P:regulation of transcription by RNA polymerase II"/>
    <property type="evidence" value="ECO:0007669"/>
    <property type="project" value="TreeGrafter"/>
</dbReference>
<dbReference type="Proteomes" id="UP000694044">
    <property type="component" value="Unassembled WGS sequence"/>
</dbReference>
<feature type="domain" description="C2H2-type" evidence="10">
    <location>
        <begin position="46"/>
        <end position="75"/>
    </location>
</feature>
<dbReference type="AlphaFoldDB" id="A0A8T1VA78"/>
<evidence type="ECO:0000256" key="3">
    <source>
        <dbReference type="ARBA" id="ARBA00022771"/>
    </source>
</evidence>
<dbReference type="PROSITE" id="PS00028">
    <property type="entry name" value="ZINC_FINGER_C2H2_1"/>
    <property type="match status" value="4"/>
</dbReference>
<dbReference type="EMBL" id="JAGDFM010000695">
    <property type="protein sequence ID" value="KAG7376454.1"/>
    <property type="molecule type" value="Genomic_DNA"/>
</dbReference>
<evidence type="ECO:0000256" key="4">
    <source>
        <dbReference type="ARBA" id="ARBA00022833"/>
    </source>
</evidence>
<sequence length="280" mass="30331">MIAGSVDPAMDRQVEFRCSVPYCERSFGDSFALAEHLTRHAGEKRHICPVRTCARRFSTPGNLSRHKRLHGPIKPLECPVAGCICTFRSENKLAKHMKFHLGSPVHVCASPGCGKTFSTAGNLNRHIKGHHPELNARTTKLLVDTMEPLPGLDLSYDSPTGSDELLQAGEAHSPMMNQLRAPASPASSVSTLDMAPSSPAPSSSCASSDGSPMPSMDTLDVAMDPEELDELVSILDETVKVEDSAEPHVVTSDSFVSELQAVQPSVLDDMIRFHIDHLQL</sequence>
<evidence type="ECO:0000256" key="1">
    <source>
        <dbReference type="ARBA" id="ARBA00004123"/>
    </source>
</evidence>
<keyword evidence="5" id="KW-0805">Transcription regulation</keyword>
<feature type="region of interest" description="Disordered" evidence="9">
    <location>
        <begin position="180"/>
        <end position="219"/>
    </location>
</feature>
<name>A0A8T1VA78_9STRA</name>
<keyword evidence="6" id="KW-0804">Transcription</keyword>
<evidence type="ECO:0000313" key="11">
    <source>
        <dbReference type="EMBL" id="KAG7376454.1"/>
    </source>
</evidence>
<feature type="compositionally biased region" description="Low complexity" evidence="9">
    <location>
        <begin position="195"/>
        <end position="215"/>
    </location>
</feature>
<comment type="subcellular location">
    <subcellularLocation>
        <location evidence="1">Nucleus</location>
    </subcellularLocation>
</comment>
<feature type="domain" description="C2H2-type" evidence="10">
    <location>
        <begin position="106"/>
        <end position="135"/>
    </location>
</feature>
<protein>
    <recommendedName>
        <fullName evidence="10">C2H2-type domain-containing protein</fullName>
    </recommendedName>
</protein>
<evidence type="ECO:0000259" key="10">
    <source>
        <dbReference type="PROSITE" id="PS50157"/>
    </source>
</evidence>
<dbReference type="OrthoDB" id="162857at2759"/>
<reference evidence="11" key="1">
    <citation type="submission" date="2021-02" db="EMBL/GenBank/DDBJ databases">
        <authorList>
            <person name="Palmer J.M."/>
        </authorList>
    </citation>
    <scope>NUCLEOTIDE SEQUENCE</scope>
    <source>
        <strain evidence="11">SCRP734</strain>
    </source>
</reference>
<dbReference type="Pfam" id="PF00096">
    <property type="entry name" value="zf-C2H2"/>
    <property type="match status" value="2"/>
</dbReference>
<keyword evidence="2" id="KW-0479">Metal-binding</keyword>
<comment type="caution">
    <text evidence="11">The sequence shown here is derived from an EMBL/GenBank/DDBJ whole genome shotgun (WGS) entry which is preliminary data.</text>
</comment>
<organism evidence="11 12">
    <name type="scientific">Phytophthora pseudosyringae</name>
    <dbReference type="NCBI Taxonomy" id="221518"/>
    <lineage>
        <taxon>Eukaryota</taxon>
        <taxon>Sar</taxon>
        <taxon>Stramenopiles</taxon>
        <taxon>Oomycota</taxon>
        <taxon>Peronosporomycetes</taxon>
        <taxon>Peronosporales</taxon>
        <taxon>Peronosporaceae</taxon>
        <taxon>Phytophthora</taxon>
    </lineage>
</organism>
<keyword evidence="7" id="KW-0539">Nucleus</keyword>
<dbReference type="InterPro" id="IPR051061">
    <property type="entry name" value="Zinc_finger_trans_reg"/>
</dbReference>
<evidence type="ECO:0000256" key="8">
    <source>
        <dbReference type="PROSITE-ProRule" id="PRU00042"/>
    </source>
</evidence>
<feature type="domain" description="C2H2-type" evidence="10">
    <location>
        <begin position="16"/>
        <end position="45"/>
    </location>
</feature>
<evidence type="ECO:0000313" key="12">
    <source>
        <dbReference type="Proteomes" id="UP000694044"/>
    </source>
</evidence>
<evidence type="ECO:0000256" key="9">
    <source>
        <dbReference type="SAM" id="MobiDB-lite"/>
    </source>
</evidence>
<dbReference type="GO" id="GO:0005634">
    <property type="term" value="C:nucleus"/>
    <property type="evidence" value="ECO:0007669"/>
    <property type="project" value="UniProtKB-SubCell"/>
</dbReference>
<proteinExistence type="predicted"/>
<dbReference type="InterPro" id="IPR013087">
    <property type="entry name" value="Znf_C2H2_type"/>
</dbReference>
<evidence type="ECO:0000256" key="6">
    <source>
        <dbReference type="ARBA" id="ARBA00023163"/>
    </source>
</evidence>
<keyword evidence="12" id="KW-1185">Reference proteome</keyword>
<feature type="domain" description="C2H2-type" evidence="10">
    <location>
        <begin position="76"/>
        <end position="105"/>
    </location>
</feature>
<evidence type="ECO:0000256" key="2">
    <source>
        <dbReference type="ARBA" id="ARBA00022723"/>
    </source>
</evidence>
<evidence type="ECO:0000256" key="7">
    <source>
        <dbReference type="ARBA" id="ARBA00023242"/>
    </source>
</evidence>
<dbReference type="PROSITE" id="PS50157">
    <property type="entry name" value="ZINC_FINGER_C2H2_2"/>
    <property type="match status" value="4"/>
</dbReference>
<keyword evidence="4" id="KW-0862">Zinc</keyword>
<dbReference type="PANTHER" id="PTHR46179:SF13">
    <property type="entry name" value="C2H2-TYPE DOMAIN-CONTAINING PROTEIN"/>
    <property type="match status" value="1"/>
</dbReference>
<gene>
    <name evidence="11" type="ORF">PHYPSEUDO_013381</name>
</gene>
<evidence type="ECO:0000256" key="5">
    <source>
        <dbReference type="ARBA" id="ARBA00023015"/>
    </source>
</evidence>
<dbReference type="PANTHER" id="PTHR46179">
    <property type="entry name" value="ZINC FINGER PROTEIN"/>
    <property type="match status" value="1"/>
</dbReference>
<dbReference type="SMART" id="SM00355">
    <property type="entry name" value="ZnF_C2H2"/>
    <property type="match status" value="4"/>
</dbReference>
<keyword evidence="3 8" id="KW-0863">Zinc-finger</keyword>